<reference evidence="1 2" key="1">
    <citation type="submission" date="2019-08" db="EMBL/GenBank/DDBJ databases">
        <title>Bradyrhizobium hipponensis sp. nov., a rhizobium isolated from a Lupinus angustifolius root nodule in Tunisia.</title>
        <authorList>
            <person name="Off K."/>
            <person name="Rejili M."/>
            <person name="Mars M."/>
            <person name="Brachmann A."/>
            <person name="Marin M."/>
        </authorList>
    </citation>
    <scope>NUCLEOTIDE SEQUENCE [LARGE SCALE GENOMIC DNA]</scope>
    <source>
        <strain evidence="1 2">CTAW71</strain>
    </source>
</reference>
<dbReference type="Proteomes" id="UP000324758">
    <property type="component" value="Unassembled WGS sequence"/>
</dbReference>
<sequence length="113" mass="12249">MLGAGNRASYCPEEGSVVRSVASLEVAAGLPGLRGPEDDVRCVVRPRGMDRSRGTKRLSFDRWDLRHLAMPSETAVSTQKHIEIIFEGTDSSCYPWLSLGAKGIVSSTSRSPN</sequence>
<organism evidence="1 2">
    <name type="scientific">Bradyrhizobium rifense</name>
    <dbReference type="NCBI Taxonomy" id="515499"/>
    <lineage>
        <taxon>Bacteria</taxon>
        <taxon>Pseudomonadati</taxon>
        <taxon>Pseudomonadota</taxon>
        <taxon>Alphaproteobacteria</taxon>
        <taxon>Hyphomicrobiales</taxon>
        <taxon>Nitrobacteraceae</taxon>
        <taxon>Bradyrhizobium</taxon>
    </lineage>
</organism>
<gene>
    <name evidence="1" type="ORF">FXB40_23160</name>
</gene>
<proteinExistence type="predicted"/>
<dbReference type="OrthoDB" id="8243602at2"/>
<dbReference type="AlphaFoldDB" id="A0A5D3KAV7"/>
<dbReference type="EMBL" id="VSSS01000034">
    <property type="protein sequence ID" value="TYL92946.1"/>
    <property type="molecule type" value="Genomic_DNA"/>
</dbReference>
<accession>A0A5D3KAV7</accession>
<protein>
    <submittedName>
        <fullName evidence="1">Uncharacterized protein</fullName>
    </submittedName>
</protein>
<name>A0A5D3KAV7_9BRAD</name>
<evidence type="ECO:0000313" key="1">
    <source>
        <dbReference type="EMBL" id="TYL92946.1"/>
    </source>
</evidence>
<comment type="caution">
    <text evidence="1">The sequence shown here is derived from an EMBL/GenBank/DDBJ whole genome shotgun (WGS) entry which is preliminary data.</text>
</comment>
<keyword evidence="2" id="KW-1185">Reference proteome</keyword>
<evidence type="ECO:0000313" key="2">
    <source>
        <dbReference type="Proteomes" id="UP000324758"/>
    </source>
</evidence>